<reference evidence="1" key="2">
    <citation type="submission" date="2020-11" db="EMBL/GenBank/DDBJ databases">
        <authorList>
            <person name="McCartney M.A."/>
            <person name="Auch B."/>
            <person name="Kono T."/>
            <person name="Mallez S."/>
            <person name="Becker A."/>
            <person name="Gohl D.M."/>
            <person name="Silverstein K.A.T."/>
            <person name="Koren S."/>
            <person name="Bechman K.B."/>
            <person name="Herman A."/>
            <person name="Abrahante J.E."/>
            <person name="Garbe J."/>
        </authorList>
    </citation>
    <scope>NUCLEOTIDE SEQUENCE</scope>
    <source>
        <strain evidence="1">Duluth1</strain>
        <tissue evidence="1">Whole animal</tissue>
    </source>
</reference>
<gene>
    <name evidence="1" type="ORF">DPMN_058699</name>
</gene>
<sequence>MKASRSYWQQGIPVIPAARQPGHTGSKACRSYWQQGIPVILEARHTGHTGSTEFSKRF</sequence>
<evidence type="ECO:0000313" key="1">
    <source>
        <dbReference type="EMBL" id="KAH3715983.1"/>
    </source>
</evidence>
<protein>
    <submittedName>
        <fullName evidence="1">Uncharacterized protein</fullName>
    </submittedName>
</protein>
<dbReference type="EMBL" id="JAIWYP010000013">
    <property type="protein sequence ID" value="KAH3715983.1"/>
    <property type="molecule type" value="Genomic_DNA"/>
</dbReference>
<keyword evidence="2" id="KW-1185">Reference proteome</keyword>
<organism evidence="1 2">
    <name type="scientific">Dreissena polymorpha</name>
    <name type="common">Zebra mussel</name>
    <name type="synonym">Mytilus polymorpha</name>
    <dbReference type="NCBI Taxonomy" id="45954"/>
    <lineage>
        <taxon>Eukaryota</taxon>
        <taxon>Metazoa</taxon>
        <taxon>Spiralia</taxon>
        <taxon>Lophotrochozoa</taxon>
        <taxon>Mollusca</taxon>
        <taxon>Bivalvia</taxon>
        <taxon>Autobranchia</taxon>
        <taxon>Heteroconchia</taxon>
        <taxon>Euheterodonta</taxon>
        <taxon>Imparidentia</taxon>
        <taxon>Neoheterodontei</taxon>
        <taxon>Myida</taxon>
        <taxon>Dreissenoidea</taxon>
        <taxon>Dreissenidae</taxon>
        <taxon>Dreissena</taxon>
    </lineage>
</organism>
<dbReference type="AlphaFoldDB" id="A0A9D4HFR9"/>
<comment type="caution">
    <text evidence="1">The sequence shown here is derived from an EMBL/GenBank/DDBJ whole genome shotgun (WGS) entry which is preliminary data.</text>
</comment>
<reference evidence="1" key="1">
    <citation type="journal article" date="2019" name="bioRxiv">
        <title>The Genome of the Zebra Mussel, Dreissena polymorpha: A Resource for Invasive Species Research.</title>
        <authorList>
            <person name="McCartney M.A."/>
            <person name="Auch B."/>
            <person name="Kono T."/>
            <person name="Mallez S."/>
            <person name="Zhang Y."/>
            <person name="Obille A."/>
            <person name="Becker A."/>
            <person name="Abrahante J.E."/>
            <person name="Garbe J."/>
            <person name="Badalamenti J.P."/>
            <person name="Herman A."/>
            <person name="Mangelson H."/>
            <person name="Liachko I."/>
            <person name="Sullivan S."/>
            <person name="Sone E.D."/>
            <person name="Koren S."/>
            <person name="Silverstein K.A.T."/>
            <person name="Beckman K.B."/>
            <person name="Gohl D.M."/>
        </authorList>
    </citation>
    <scope>NUCLEOTIDE SEQUENCE</scope>
    <source>
        <strain evidence="1">Duluth1</strain>
        <tissue evidence="1">Whole animal</tissue>
    </source>
</reference>
<accession>A0A9D4HFR9</accession>
<name>A0A9D4HFR9_DREPO</name>
<dbReference type="Proteomes" id="UP000828390">
    <property type="component" value="Unassembled WGS sequence"/>
</dbReference>
<evidence type="ECO:0000313" key="2">
    <source>
        <dbReference type="Proteomes" id="UP000828390"/>
    </source>
</evidence>
<proteinExistence type="predicted"/>